<dbReference type="InterPro" id="IPR007569">
    <property type="entry name" value="DUF559"/>
</dbReference>
<proteinExistence type="predicted"/>
<dbReference type="Gene3D" id="3.40.960.10">
    <property type="entry name" value="VSR Endonuclease"/>
    <property type="match status" value="1"/>
</dbReference>
<dbReference type="EMBL" id="JAGSOV010000014">
    <property type="protein sequence ID" value="MCO1654720.1"/>
    <property type="molecule type" value="Genomic_DNA"/>
</dbReference>
<dbReference type="SUPFAM" id="SSF52980">
    <property type="entry name" value="Restriction endonuclease-like"/>
    <property type="match status" value="1"/>
</dbReference>
<comment type="caution">
    <text evidence="2">The sequence shown here is derived from an EMBL/GenBank/DDBJ whole genome shotgun (WGS) entry which is preliminary data.</text>
</comment>
<dbReference type="RefSeq" id="WP_252436351.1">
    <property type="nucleotide sequence ID" value="NZ_JAGSOV010000014.1"/>
</dbReference>
<protein>
    <submittedName>
        <fullName evidence="2">DUF559 domain-containing protein</fullName>
    </submittedName>
</protein>
<evidence type="ECO:0000259" key="1">
    <source>
        <dbReference type="Pfam" id="PF04480"/>
    </source>
</evidence>
<dbReference type="Pfam" id="PF04480">
    <property type="entry name" value="DUF559"/>
    <property type="match status" value="1"/>
</dbReference>
<name>A0ABT0ZVF3_9PSEU</name>
<gene>
    <name evidence="2" type="ORF">KDL28_06585</name>
</gene>
<keyword evidence="3" id="KW-1185">Reference proteome</keyword>
<accession>A0ABT0ZVF3</accession>
<dbReference type="Proteomes" id="UP001165283">
    <property type="component" value="Unassembled WGS sequence"/>
</dbReference>
<evidence type="ECO:0000313" key="2">
    <source>
        <dbReference type="EMBL" id="MCO1654720.1"/>
    </source>
</evidence>
<feature type="domain" description="DUF559" evidence="1">
    <location>
        <begin position="213"/>
        <end position="277"/>
    </location>
</feature>
<reference evidence="2" key="1">
    <citation type="submission" date="2021-04" db="EMBL/GenBank/DDBJ databases">
        <title>Pseudonocardia sp. nov., isolated from sandy soil of mangrove forest.</title>
        <authorList>
            <person name="Zan Z."/>
            <person name="Huang R."/>
            <person name="Liu W."/>
        </authorList>
    </citation>
    <scope>NUCLEOTIDE SEQUENCE</scope>
    <source>
        <strain evidence="2">S2-4</strain>
    </source>
</reference>
<dbReference type="InterPro" id="IPR011335">
    <property type="entry name" value="Restrct_endonuc-II-like"/>
</dbReference>
<sequence>MDGPFLGSLAVATGLLTPRQLRSERFVPLFRDVYVPAGVEVDLVVLSKGAHLLMPEDGALCGHSAAALLGADCSPSTADAEFIAPHGDVGKRRGLIVRQAALTPEEVCLVGSLRVTTPLRTAYDLGRRLDLVHAVAAVDALARIGRFAPAVLLDGPVGARGRRRLREVVALADPLAESTMETRLRLVLVGGGLPRPVSQFPVRTAGGAVIARVDLAYPEARLALEYDGAHHFDDEYSRRDRHRDLLLDELGWQTMRFTRDDVLRTPNETVRRVRARLAERTARLAPDPAP</sequence>
<organism evidence="2 3">
    <name type="scientific">Pseudonocardia humida</name>
    <dbReference type="NCBI Taxonomy" id="2800819"/>
    <lineage>
        <taxon>Bacteria</taxon>
        <taxon>Bacillati</taxon>
        <taxon>Actinomycetota</taxon>
        <taxon>Actinomycetes</taxon>
        <taxon>Pseudonocardiales</taxon>
        <taxon>Pseudonocardiaceae</taxon>
        <taxon>Pseudonocardia</taxon>
    </lineage>
</organism>
<evidence type="ECO:0000313" key="3">
    <source>
        <dbReference type="Proteomes" id="UP001165283"/>
    </source>
</evidence>